<sequence>MNPPCYDEDLVKSIIFRCLNKPSRIINVHPKSDYWYSNISASSNFENETIDILDDR</sequence>
<accession>A0ABM8W6G1</accession>
<keyword evidence="2" id="KW-1185">Reference proteome</keyword>
<proteinExistence type="predicted"/>
<organism evidence="1 2">
    <name type="scientific">Gigaspora margarita</name>
    <dbReference type="NCBI Taxonomy" id="4874"/>
    <lineage>
        <taxon>Eukaryota</taxon>
        <taxon>Fungi</taxon>
        <taxon>Fungi incertae sedis</taxon>
        <taxon>Mucoromycota</taxon>
        <taxon>Glomeromycotina</taxon>
        <taxon>Glomeromycetes</taxon>
        <taxon>Diversisporales</taxon>
        <taxon>Gigasporaceae</taxon>
        <taxon>Gigaspora</taxon>
    </lineage>
</organism>
<dbReference type="Proteomes" id="UP000789901">
    <property type="component" value="Unassembled WGS sequence"/>
</dbReference>
<evidence type="ECO:0000313" key="1">
    <source>
        <dbReference type="EMBL" id="CAG8537899.1"/>
    </source>
</evidence>
<reference evidence="1 2" key="1">
    <citation type="submission" date="2021-06" db="EMBL/GenBank/DDBJ databases">
        <authorList>
            <person name="Kallberg Y."/>
            <person name="Tangrot J."/>
            <person name="Rosling A."/>
        </authorList>
    </citation>
    <scope>NUCLEOTIDE SEQUENCE [LARGE SCALE GENOMIC DNA]</scope>
    <source>
        <strain evidence="1 2">120-4 pot B 10/14</strain>
    </source>
</reference>
<dbReference type="EMBL" id="CAJVQB010001489">
    <property type="protein sequence ID" value="CAG8537899.1"/>
    <property type="molecule type" value="Genomic_DNA"/>
</dbReference>
<feature type="non-terminal residue" evidence="1">
    <location>
        <position position="1"/>
    </location>
</feature>
<name>A0ABM8W6G1_GIGMA</name>
<comment type="caution">
    <text evidence="1">The sequence shown here is derived from an EMBL/GenBank/DDBJ whole genome shotgun (WGS) entry which is preliminary data.</text>
</comment>
<evidence type="ECO:0000313" key="2">
    <source>
        <dbReference type="Proteomes" id="UP000789901"/>
    </source>
</evidence>
<protein>
    <submittedName>
        <fullName evidence="1">36003_t:CDS:1</fullName>
    </submittedName>
</protein>
<gene>
    <name evidence="1" type="ORF">GMARGA_LOCUS3938</name>
</gene>